<accession>A0A2K1L0M3</accession>
<keyword evidence="3" id="KW-1185">Reference proteome</keyword>
<evidence type="ECO:0000313" key="2">
    <source>
        <dbReference type="EnsemblPlants" id="Pp3c2_7960V3.1"/>
    </source>
</evidence>
<name>A0A2K1L0M3_PHYPA</name>
<gene>
    <name evidence="1" type="ORF">PHYPA_002370</name>
</gene>
<reference evidence="1 3" key="2">
    <citation type="journal article" date="2018" name="Plant J.">
        <title>The Physcomitrella patens chromosome-scale assembly reveals moss genome structure and evolution.</title>
        <authorList>
            <person name="Lang D."/>
            <person name="Ullrich K.K."/>
            <person name="Murat F."/>
            <person name="Fuchs J."/>
            <person name="Jenkins J."/>
            <person name="Haas F.B."/>
            <person name="Piednoel M."/>
            <person name="Gundlach H."/>
            <person name="Van Bel M."/>
            <person name="Meyberg R."/>
            <person name="Vives C."/>
            <person name="Morata J."/>
            <person name="Symeonidi A."/>
            <person name="Hiss M."/>
            <person name="Muchero W."/>
            <person name="Kamisugi Y."/>
            <person name="Saleh O."/>
            <person name="Blanc G."/>
            <person name="Decker E.L."/>
            <person name="van Gessel N."/>
            <person name="Grimwood J."/>
            <person name="Hayes R.D."/>
            <person name="Graham S.W."/>
            <person name="Gunter L.E."/>
            <person name="McDaniel S.F."/>
            <person name="Hoernstein S.N.W."/>
            <person name="Larsson A."/>
            <person name="Li F.W."/>
            <person name="Perroud P.F."/>
            <person name="Phillips J."/>
            <person name="Ranjan P."/>
            <person name="Rokshar D.S."/>
            <person name="Rothfels C.J."/>
            <person name="Schneider L."/>
            <person name="Shu S."/>
            <person name="Stevenson D.W."/>
            <person name="Thummler F."/>
            <person name="Tillich M."/>
            <person name="Villarreal Aguilar J.C."/>
            <person name="Widiez T."/>
            <person name="Wong G.K."/>
            <person name="Wymore A."/>
            <person name="Zhang Y."/>
            <person name="Zimmer A.D."/>
            <person name="Quatrano R.S."/>
            <person name="Mayer K.F.X."/>
            <person name="Goodstein D."/>
            <person name="Casacuberta J.M."/>
            <person name="Vandepoele K."/>
            <person name="Reski R."/>
            <person name="Cuming A.C."/>
            <person name="Tuskan G.A."/>
            <person name="Maumus F."/>
            <person name="Salse J."/>
            <person name="Schmutz J."/>
            <person name="Rensing S.A."/>
        </authorList>
    </citation>
    <scope>NUCLEOTIDE SEQUENCE [LARGE SCALE GENOMIC DNA]</scope>
    <source>
        <strain evidence="2 3">cv. Gransden 2004</strain>
    </source>
</reference>
<dbReference type="Proteomes" id="UP000006727">
    <property type="component" value="Chromosome 2"/>
</dbReference>
<dbReference type="EMBL" id="ABEU02000002">
    <property type="protein sequence ID" value="PNR59579.1"/>
    <property type="molecule type" value="Genomic_DNA"/>
</dbReference>
<dbReference type="EnsemblPlants" id="Pp3c2_7960V3.1">
    <property type="protein sequence ID" value="Pp3c2_7960V3.1"/>
    <property type="gene ID" value="Pp3c2_7960"/>
</dbReference>
<reference evidence="2" key="3">
    <citation type="submission" date="2020-12" db="UniProtKB">
        <authorList>
            <consortium name="EnsemblPlants"/>
        </authorList>
    </citation>
    <scope>IDENTIFICATION</scope>
</reference>
<dbReference type="AlphaFoldDB" id="A0A2K1L0M3"/>
<proteinExistence type="predicted"/>
<reference evidence="1 3" key="1">
    <citation type="journal article" date="2008" name="Science">
        <title>The Physcomitrella genome reveals evolutionary insights into the conquest of land by plants.</title>
        <authorList>
            <person name="Rensing S."/>
            <person name="Lang D."/>
            <person name="Zimmer A."/>
            <person name="Terry A."/>
            <person name="Salamov A."/>
            <person name="Shapiro H."/>
            <person name="Nishiyama T."/>
            <person name="Perroud P.-F."/>
            <person name="Lindquist E."/>
            <person name="Kamisugi Y."/>
            <person name="Tanahashi T."/>
            <person name="Sakakibara K."/>
            <person name="Fujita T."/>
            <person name="Oishi K."/>
            <person name="Shin-I T."/>
            <person name="Kuroki Y."/>
            <person name="Toyoda A."/>
            <person name="Suzuki Y."/>
            <person name="Hashimoto A."/>
            <person name="Yamaguchi K."/>
            <person name="Sugano A."/>
            <person name="Kohara Y."/>
            <person name="Fujiyama A."/>
            <person name="Anterola A."/>
            <person name="Aoki S."/>
            <person name="Ashton N."/>
            <person name="Barbazuk W.B."/>
            <person name="Barker E."/>
            <person name="Bennetzen J."/>
            <person name="Bezanilla M."/>
            <person name="Blankenship R."/>
            <person name="Cho S.H."/>
            <person name="Dutcher S."/>
            <person name="Estelle M."/>
            <person name="Fawcett J.A."/>
            <person name="Gundlach H."/>
            <person name="Hanada K."/>
            <person name="Heyl A."/>
            <person name="Hicks K.A."/>
            <person name="Hugh J."/>
            <person name="Lohr M."/>
            <person name="Mayer K."/>
            <person name="Melkozernov A."/>
            <person name="Murata T."/>
            <person name="Nelson D."/>
            <person name="Pils B."/>
            <person name="Prigge M."/>
            <person name="Reiss B."/>
            <person name="Renner T."/>
            <person name="Rombauts S."/>
            <person name="Rushton P."/>
            <person name="Sanderfoot A."/>
            <person name="Schween G."/>
            <person name="Shiu S.-H."/>
            <person name="Stueber K."/>
            <person name="Theodoulou F.L."/>
            <person name="Tu H."/>
            <person name="Van de Peer Y."/>
            <person name="Verrier P.J."/>
            <person name="Waters E."/>
            <person name="Wood A."/>
            <person name="Yang L."/>
            <person name="Cove D."/>
            <person name="Cuming A."/>
            <person name="Hasebe M."/>
            <person name="Lucas S."/>
            <person name="Mishler D.B."/>
            <person name="Reski R."/>
            <person name="Grigoriev I."/>
            <person name="Quatrano R.S."/>
            <person name="Boore J.L."/>
        </authorList>
    </citation>
    <scope>NUCLEOTIDE SEQUENCE [LARGE SCALE GENOMIC DNA]</scope>
    <source>
        <strain evidence="2 3">cv. Gransden 2004</strain>
    </source>
</reference>
<evidence type="ECO:0000313" key="1">
    <source>
        <dbReference type="EMBL" id="PNR59579.1"/>
    </source>
</evidence>
<dbReference type="Gramene" id="Pp3c2_7960V3.1">
    <property type="protein sequence ID" value="Pp3c2_7960V3.1"/>
    <property type="gene ID" value="Pp3c2_7960"/>
</dbReference>
<dbReference type="InParanoid" id="A0A2K1L0M3"/>
<sequence length="102" mass="11101">MACDGNLFVIQPRRLNAGHLKQSNAVHEAKRNDRKVVHKSNCTLVVGEEARGLALLVMQICKEHAVPYDILCSGSCCHIFGFGSANRNTILLSNIPVDGCLV</sequence>
<evidence type="ECO:0000313" key="3">
    <source>
        <dbReference type="Proteomes" id="UP000006727"/>
    </source>
</evidence>
<organism evidence="1">
    <name type="scientific">Physcomitrium patens</name>
    <name type="common">Spreading-leaved earth moss</name>
    <name type="synonym">Physcomitrella patens</name>
    <dbReference type="NCBI Taxonomy" id="3218"/>
    <lineage>
        <taxon>Eukaryota</taxon>
        <taxon>Viridiplantae</taxon>
        <taxon>Streptophyta</taxon>
        <taxon>Embryophyta</taxon>
        <taxon>Bryophyta</taxon>
        <taxon>Bryophytina</taxon>
        <taxon>Bryopsida</taxon>
        <taxon>Funariidae</taxon>
        <taxon>Funariales</taxon>
        <taxon>Funariaceae</taxon>
        <taxon>Physcomitrium</taxon>
    </lineage>
</organism>
<protein>
    <submittedName>
        <fullName evidence="1 2">Uncharacterized protein</fullName>
    </submittedName>
</protein>